<protein>
    <recommendedName>
        <fullName evidence="10">Cysteine--tRNA ligase</fullName>
        <ecNumber evidence="10">6.1.1.16</ecNumber>
    </recommendedName>
    <alternativeName>
        <fullName evidence="10">Cysteinyl-tRNA synthetase</fullName>
        <shortName evidence="10">CysRS</shortName>
    </alternativeName>
</protein>
<evidence type="ECO:0000256" key="6">
    <source>
        <dbReference type="ARBA" id="ARBA00022840"/>
    </source>
</evidence>
<comment type="similarity">
    <text evidence="10">Belongs to the class-I aminoacyl-tRNA synthetase family.</text>
</comment>
<dbReference type="GO" id="GO:0005524">
    <property type="term" value="F:ATP binding"/>
    <property type="evidence" value="ECO:0007669"/>
    <property type="project" value="UniProtKB-UniRule"/>
</dbReference>
<feature type="binding site" evidence="10">
    <location>
        <position position="248"/>
    </location>
    <ligand>
        <name>ATP</name>
        <dbReference type="ChEBI" id="CHEBI:30616"/>
    </ligand>
</feature>
<reference evidence="13" key="1">
    <citation type="journal article" date="2009" name="BMC Bioinformatics">
        <title>The Mycoplasma conjunctivae genome sequencing, annotation and analysis.</title>
        <authorList>
            <person name="Calderon-Copete S.P."/>
            <person name="Wigger G."/>
            <person name="Wunderlin C."/>
            <person name="Schmidheini T."/>
            <person name="Frey J."/>
            <person name="Quail M.A."/>
            <person name="Falquet L."/>
        </authorList>
    </citation>
    <scope>NUCLEOTIDE SEQUENCE [LARGE SCALE GENOMIC DNA]</scope>
    <source>
        <strain evidence="13">ATCC 25834 / NCTC 10147 / HRC/581</strain>
    </source>
</reference>
<keyword evidence="6 10" id="KW-0067">ATP-binding</keyword>
<dbReference type="InterPro" id="IPR032678">
    <property type="entry name" value="tRNA-synt_1_cat_dom"/>
</dbReference>
<dbReference type="HOGENOM" id="CLU_013528_0_0_14"/>
<dbReference type="Proteomes" id="UP000001491">
    <property type="component" value="Chromosome"/>
</dbReference>
<organism evidence="12 13">
    <name type="scientific">Mesomycoplasma conjunctivae (strain ATCC 25834 / NCTC 10147 / HRC/581)</name>
    <name type="common">Mycoplasma conjunctivae</name>
    <dbReference type="NCBI Taxonomy" id="572263"/>
    <lineage>
        <taxon>Bacteria</taxon>
        <taxon>Bacillati</taxon>
        <taxon>Mycoplasmatota</taxon>
        <taxon>Mycoplasmoidales</taxon>
        <taxon>Metamycoplasmataceae</taxon>
        <taxon>Mesomycoplasma</taxon>
    </lineage>
</organism>
<dbReference type="NCBIfam" id="TIGR00435">
    <property type="entry name" value="cysS"/>
    <property type="match status" value="1"/>
</dbReference>
<keyword evidence="10" id="KW-0963">Cytoplasm</keyword>
<feature type="binding site" evidence="10">
    <location>
        <position position="13"/>
    </location>
    <ligand>
        <name>Zn(2+)</name>
        <dbReference type="ChEBI" id="CHEBI:29105"/>
    </ligand>
</feature>
<comment type="cofactor">
    <cofactor evidence="10">
        <name>Zn(2+)</name>
        <dbReference type="ChEBI" id="CHEBI:29105"/>
    </cofactor>
    <text evidence="10">Binds 1 zinc ion per subunit.</text>
</comment>
<evidence type="ECO:0000256" key="8">
    <source>
        <dbReference type="ARBA" id="ARBA00023146"/>
    </source>
</evidence>
<keyword evidence="3 10" id="KW-0479">Metal-binding</keyword>
<evidence type="ECO:0000256" key="7">
    <source>
        <dbReference type="ARBA" id="ARBA00022917"/>
    </source>
</evidence>
<feature type="binding site" evidence="10">
    <location>
        <position position="188"/>
    </location>
    <ligand>
        <name>Zn(2+)</name>
        <dbReference type="ChEBI" id="CHEBI:29105"/>
    </ligand>
</feature>
<accession>C5J5X6</accession>
<feature type="domain" description="tRNA synthetases class I catalytic" evidence="11">
    <location>
        <begin position="3"/>
        <end position="290"/>
    </location>
</feature>
<dbReference type="SUPFAM" id="SSF52374">
    <property type="entry name" value="Nucleotidylyl transferase"/>
    <property type="match status" value="1"/>
</dbReference>
<evidence type="ECO:0000256" key="9">
    <source>
        <dbReference type="ARBA" id="ARBA00047398"/>
    </source>
</evidence>
<dbReference type="KEGG" id="mco:MCJ_001750"/>
<dbReference type="Gene3D" id="3.40.50.620">
    <property type="entry name" value="HUPs"/>
    <property type="match status" value="1"/>
</dbReference>
<evidence type="ECO:0000256" key="5">
    <source>
        <dbReference type="ARBA" id="ARBA00022833"/>
    </source>
</evidence>
<comment type="subunit">
    <text evidence="1 10">Monomer.</text>
</comment>
<comment type="catalytic activity">
    <reaction evidence="9 10">
        <text>tRNA(Cys) + L-cysteine + ATP = L-cysteinyl-tRNA(Cys) + AMP + diphosphate</text>
        <dbReference type="Rhea" id="RHEA:17773"/>
        <dbReference type="Rhea" id="RHEA-COMP:9661"/>
        <dbReference type="Rhea" id="RHEA-COMP:9679"/>
        <dbReference type="ChEBI" id="CHEBI:30616"/>
        <dbReference type="ChEBI" id="CHEBI:33019"/>
        <dbReference type="ChEBI" id="CHEBI:35235"/>
        <dbReference type="ChEBI" id="CHEBI:78442"/>
        <dbReference type="ChEBI" id="CHEBI:78517"/>
        <dbReference type="ChEBI" id="CHEBI:456215"/>
        <dbReference type="EC" id="6.1.1.16"/>
    </reaction>
</comment>
<evidence type="ECO:0000256" key="1">
    <source>
        <dbReference type="ARBA" id="ARBA00011245"/>
    </source>
</evidence>
<dbReference type="InterPro" id="IPR015803">
    <property type="entry name" value="Cys-tRNA-ligase"/>
</dbReference>
<comment type="subcellular location">
    <subcellularLocation>
        <location evidence="10">Cytoplasm</location>
    </subcellularLocation>
</comment>
<keyword evidence="4 10" id="KW-0547">Nucleotide-binding</keyword>
<gene>
    <name evidence="10 12" type="primary">cysS</name>
    <name evidence="12" type="ordered locus">MCJ_001750</name>
</gene>
<dbReference type="GO" id="GO:0004817">
    <property type="term" value="F:cysteine-tRNA ligase activity"/>
    <property type="evidence" value="ECO:0007669"/>
    <property type="project" value="UniProtKB-UniRule"/>
</dbReference>
<evidence type="ECO:0000256" key="2">
    <source>
        <dbReference type="ARBA" id="ARBA00022598"/>
    </source>
</evidence>
<proteinExistence type="inferred from homology"/>
<evidence type="ECO:0000313" key="12">
    <source>
        <dbReference type="EMBL" id="CAT04868.1"/>
    </source>
</evidence>
<dbReference type="InterPro" id="IPR014729">
    <property type="entry name" value="Rossmann-like_a/b/a_fold"/>
</dbReference>
<dbReference type="HAMAP" id="MF_00041">
    <property type="entry name" value="Cys_tRNA_synth"/>
    <property type="match status" value="1"/>
</dbReference>
<dbReference type="EMBL" id="FM864216">
    <property type="protein sequence ID" value="CAT04868.1"/>
    <property type="molecule type" value="Genomic_DNA"/>
</dbReference>
<feature type="binding site" evidence="10">
    <location>
        <position position="217"/>
    </location>
    <ligand>
        <name>Zn(2+)</name>
        <dbReference type="ChEBI" id="CHEBI:29105"/>
    </ligand>
</feature>
<evidence type="ECO:0000256" key="10">
    <source>
        <dbReference type="HAMAP-Rule" id="MF_00041"/>
    </source>
</evidence>
<keyword evidence="5 10" id="KW-0862">Zinc</keyword>
<name>C5J5X6_MESCH</name>
<dbReference type="eggNOG" id="COG0215">
    <property type="taxonomic scope" value="Bacteria"/>
</dbReference>
<dbReference type="GO" id="GO:0006423">
    <property type="term" value="P:cysteinyl-tRNA aminoacylation"/>
    <property type="evidence" value="ECO:0007669"/>
    <property type="project" value="UniProtKB-UniRule"/>
</dbReference>
<evidence type="ECO:0000259" key="11">
    <source>
        <dbReference type="Pfam" id="PF01406"/>
    </source>
</evidence>
<dbReference type="GO" id="GO:0008270">
    <property type="term" value="F:zinc ion binding"/>
    <property type="evidence" value="ECO:0007669"/>
    <property type="project" value="UniProtKB-UniRule"/>
</dbReference>
<feature type="binding site" evidence="10">
    <location>
        <position position="213"/>
    </location>
    <ligand>
        <name>Zn(2+)</name>
        <dbReference type="ChEBI" id="CHEBI:29105"/>
    </ligand>
</feature>
<dbReference type="GO" id="GO:0005829">
    <property type="term" value="C:cytosol"/>
    <property type="evidence" value="ECO:0007669"/>
    <property type="project" value="TreeGrafter"/>
</dbReference>
<dbReference type="PRINTS" id="PR00983">
    <property type="entry name" value="TRNASYNTHCYS"/>
</dbReference>
<evidence type="ECO:0000256" key="3">
    <source>
        <dbReference type="ARBA" id="ARBA00022723"/>
    </source>
</evidence>
<keyword evidence="2 10" id="KW-0436">Ligase</keyword>
<evidence type="ECO:0000313" key="13">
    <source>
        <dbReference type="Proteomes" id="UP000001491"/>
    </source>
</evidence>
<sequence length="401" mass="46779">MNINKDSFKIYVCGPTVYDFIHIGNLRPIISFDFLISILRYFNKKVDFLHNITDIDDKIINRALAENKSESEIANFYYLHYLEMLKIYNVFPPNMIIKVTDHLDKIINYISNLEQAGFTYYNQDGDLIFNTKKIENYGKVSGQILSKLYKNKDNKANNNDFVLWKKTKKGVVYNSSFGLGRPGWHTECSAMIFDYFNTQIDIHGGGNDLIFPHHENENAQHFALNKEDITKDWLRVGVININGQKMSKSLGNVILAKDFYQKYHPDVFRNILLTSSLSSPINITSELLTNHSNLILSYKKSYFNHLFNPQTVDKNKVDEVLNLFLSQNFSQANLIISQLLKTNQNSTLALIFQTLRFQFASLKASDEDIAMYNLWNQKRVAKLWSEADEIREKLWKKYIFY</sequence>
<feature type="short sequence motif" description="'HIGH' region" evidence="10">
    <location>
        <begin position="15"/>
        <end position="25"/>
    </location>
</feature>
<keyword evidence="7 10" id="KW-0648">Protein biosynthesis</keyword>
<feature type="short sequence motif" description="'KMSKS' region" evidence="10">
    <location>
        <begin position="245"/>
        <end position="249"/>
    </location>
</feature>
<dbReference type="EC" id="6.1.1.16" evidence="10"/>
<dbReference type="InterPro" id="IPR024909">
    <property type="entry name" value="Cys-tRNA/MSH_ligase"/>
</dbReference>
<keyword evidence="13" id="KW-1185">Reference proteome</keyword>
<dbReference type="AlphaFoldDB" id="C5J5X6"/>
<keyword evidence="8 10" id="KW-0030">Aminoacyl-tRNA synthetase</keyword>
<evidence type="ECO:0000256" key="4">
    <source>
        <dbReference type="ARBA" id="ARBA00022741"/>
    </source>
</evidence>
<dbReference type="PANTHER" id="PTHR10890:SF3">
    <property type="entry name" value="CYSTEINE--TRNA LIGASE, CYTOPLASMIC"/>
    <property type="match status" value="1"/>
</dbReference>
<dbReference type="PANTHER" id="PTHR10890">
    <property type="entry name" value="CYSTEINYL-TRNA SYNTHETASE"/>
    <property type="match status" value="1"/>
</dbReference>
<dbReference type="Pfam" id="PF01406">
    <property type="entry name" value="tRNA-synt_1e"/>
    <property type="match status" value="1"/>
</dbReference>